<protein>
    <recommendedName>
        <fullName evidence="5">Transport permease protein</fullName>
    </recommendedName>
</protein>
<sequence>MAHPVTHRMRALRAVAGREIGKFFQQPGRMLSSLVRPLLWFLVFAAGFQNIFGVAIIAPYQTYIEYKVYMAPGLLAMIALFNGMQSSLAMVYDREMGVMLLLLTAPLPRGWLLACKLLGGMLLSLLQMLAFLLVALGFGVTFAWQDLPGALAVMALAALMLGALGLLLSVHVRQLENFAGTMNFVIFPMFFISSALYPLWKLEESGATIVYQLARANPFTHAVEAIRFALYGQAQWSSLAVVAGCAALFFTLALRGYDPQRGVARAARDLRAGR</sequence>
<dbReference type="InterPro" id="IPR022403">
    <property type="entry name" value="Alc_ABC_transptr_permease"/>
</dbReference>
<dbReference type="PROSITE" id="PS51012">
    <property type="entry name" value="ABC_TM2"/>
    <property type="match status" value="1"/>
</dbReference>
<dbReference type="HOGENOM" id="CLU_039483_2_3_4"/>
<accession>A1WSQ8</accession>
<feature type="transmembrane region" description="Helical" evidence="5">
    <location>
        <begin position="113"/>
        <end position="144"/>
    </location>
</feature>
<evidence type="ECO:0000259" key="6">
    <source>
        <dbReference type="PROSITE" id="PS51012"/>
    </source>
</evidence>
<feature type="transmembrane region" description="Helical" evidence="5">
    <location>
        <begin position="70"/>
        <end position="92"/>
    </location>
</feature>
<dbReference type="InterPro" id="IPR013525">
    <property type="entry name" value="ABC2_TM"/>
</dbReference>
<evidence type="ECO:0000313" key="8">
    <source>
        <dbReference type="Proteomes" id="UP000000374"/>
    </source>
</evidence>
<feature type="transmembrane region" description="Helical" evidence="5">
    <location>
        <begin position="236"/>
        <end position="257"/>
    </location>
</feature>
<dbReference type="InterPro" id="IPR047817">
    <property type="entry name" value="ABC2_TM_bact-type"/>
</dbReference>
<proteinExistence type="inferred from homology"/>
<dbReference type="InterPro" id="IPR000412">
    <property type="entry name" value="ABC_2_transport"/>
</dbReference>
<evidence type="ECO:0000256" key="1">
    <source>
        <dbReference type="ARBA" id="ARBA00004141"/>
    </source>
</evidence>
<dbReference type="GO" id="GO:0043190">
    <property type="term" value="C:ATP-binding cassette (ABC) transporter complex"/>
    <property type="evidence" value="ECO:0007669"/>
    <property type="project" value="InterPro"/>
</dbReference>
<dbReference type="PANTHER" id="PTHR43229:SF2">
    <property type="entry name" value="NODULATION PROTEIN J"/>
    <property type="match status" value="1"/>
</dbReference>
<dbReference type="GeneID" id="76463235"/>
<dbReference type="EMBL" id="CP000542">
    <property type="protein sequence ID" value="ABM60665.1"/>
    <property type="molecule type" value="Genomic_DNA"/>
</dbReference>
<dbReference type="STRING" id="391735.Veis_4979"/>
<dbReference type="OrthoDB" id="9255971at2"/>
<organism evidence="7 8">
    <name type="scientific">Verminephrobacter eiseniae (strain EF01-2)</name>
    <dbReference type="NCBI Taxonomy" id="391735"/>
    <lineage>
        <taxon>Bacteria</taxon>
        <taxon>Pseudomonadati</taxon>
        <taxon>Pseudomonadota</taxon>
        <taxon>Betaproteobacteria</taxon>
        <taxon>Burkholderiales</taxon>
        <taxon>Comamonadaceae</taxon>
        <taxon>Verminephrobacter</taxon>
    </lineage>
</organism>
<dbReference type="eggNOG" id="COG0842">
    <property type="taxonomic scope" value="Bacteria"/>
</dbReference>
<keyword evidence="5" id="KW-1003">Cell membrane</keyword>
<comment type="subcellular location">
    <subcellularLocation>
        <location evidence="5">Cell inner membrane</location>
        <topology evidence="5">Multi-pass membrane protein</topology>
    </subcellularLocation>
    <subcellularLocation>
        <location evidence="1">Membrane</location>
        <topology evidence="1">Multi-pass membrane protein</topology>
    </subcellularLocation>
</comment>
<feature type="transmembrane region" description="Helical" evidence="5">
    <location>
        <begin position="182"/>
        <end position="200"/>
    </location>
</feature>
<dbReference type="NCBIfam" id="TIGR03861">
    <property type="entry name" value="phenyl_ABC_PedC"/>
    <property type="match status" value="1"/>
</dbReference>
<reference evidence="8" key="1">
    <citation type="submission" date="2006-12" db="EMBL/GenBank/DDBJ databases">
        <title>Complete sequence of chromosome 1 of Verminephrobacter eiseniae EF01-2.</title>
        <authorList>
            <person name="Copeland A."/>
            <person name="Lucas S."/>
            <person name="Lapidus A."/>
            <person name="Barry K."/>
            <person name="Detter J.C."/>
            <person name="Glavina del Rio T."/>
            <person name="Dalin E."/>
            <person name="Tice H."/>
            <person name="Pitluck S."/>
            <person name="Chertkov O."/>
            <person name="Brettin T."/>
            <person name="Bruce D."/>
            <person name="Han C."/>
            <person name="Tapia R."/>
            <person name="Gilna P."/>
            <person name="Schmutz J."/>
            <person name="Larimer F."/>
            <person name="Land M."/>
            <person name="Hauser L."/>
            <person name="Kyrpides N."/>
            <person name="Kim E."/>
            <person name="Stahl D."/>
            <person name="Richardson P."/>
        </authorList>
    </citation>
    <scope>NUCLEOTIDE SEQUENCE [LARGE SCALE GENOMIC DNA]</scope>
    <source>
        <strain evidence="8">EF01-2</strain>
    </source>
</reference>
<dbReference type="PIRSF" id="PIRSF006648">
    <property type="entry name" value="DrrB"/>
    <property type="match status" value="1"/>
</dbReference>
<dbReference type="PRINTS" id="PR00164">
    <property type="entry name" value="ABC2TRNSPORT"/>
</dbReference>
<dbReference type="Pfam" id="PF01061">
    <property type="entry name" value="ABC2_membrane"/>
    <property type="match status" value="1"/>
</dbReference>
<dbReference type="Proteomes" id="UP000000374">
    <property type="component" value="Chromosome"/>
</dbReference>
<dbReference type="KEGG" id="vei:Veis_4979"/>
<dbReference type="AlphaFoldDB" id="A1WSQ8"/>
<comment type="similarity">
    <text evidence="5">Belongs to the ABC-2 integral membrane protein family.</text>
</comment>
<dbReference type="GO" id="GO:0140359">
    <property type="term" value="F:ABC-type transporter activity"/>
    <property type="evidence" value="ECO:0007669"/>
    <property type="project" value="InterPro"/>
</dbReference>
<dbReference type="RefSeq" id="WP_011812643.1">
    <property type="nucleotide sequence ID" value="NC_008786.1"/>
</dbReference>
<feature type="domain" description="ABC transmembrane type-2" evidence="6">
    <location>
        <begin position="28"/>
        <end position="260"/>
    </location>
</feature>
<evidence type="ECO:0000256" key="2">
    <source>
        <dbReference type="ARBA" id="ARBA00022692"/>
    </source>
</evidence>
<name>A1WSQ8_VEREI</name>
<keyword evidence="5" id="KW-0813">Transport</keyword>
<keyword evidence="3 5" id="KW-1133">Transmembrane helix</keyword>
<evidence type="ECO:0000256" key="3">
    <source>
        <dbReference type="ARBA" id="ARBA00022989"/>
    </source>
</evidence>
<dbReference type="InterPro" id="IPR051784">
    <property type="entry name" value="Nod_factor_ABC_transporter"/>
</dbReference>
<keyword evidence="4 5" id="KW-0472">Membrane</keyword>
<gene>
    <name evidence="7" type="ordered locus">Veis_4979</name>
</gene>
<dbReference type="PANTHER" id="PTHR43229">
    <property type="entry name" value="NODULATION PROTEIN J"/>
    <property type="match status" value="1"/>
</dbReference>
<evidence type="ECO:0000256" key="4">
    <source>
        <dbReference type="ARBA" id="ARBA00023136"/>
    </source>
</evidence>
<keyword evidence="2 5" id="KW-0812">Transmembrane</keyword>
<feature type="transmembrane region" description="Helical" evidence="5">
    <location>
        <begin position="150"/>
        <end position="170"/>
    </location>
</feature>
<keyword evidence="8" id="KW-1185">Reference proteome</keyword>
<feature type="transmembrane region" description="Helical" evidence="5">
    <location>
        <begin position="38"/>
        <end position="58"/>
    </location>
</feature>
<evidence type="ECO:0000256" key="5">
    <source>
        <dbReference type="RuleBase" id="RU361157"/>
    </source>
</evidence>
<evidence type="ECO:0000313" key="7">
    <source>
        <dbReference type="EMBL" id="ABM60665.1"/>
    </source>
</evidence>